<feature type="compositionally biased region" description="Basic and acidic residues" evidence="1">
    <location>
        <begin position="161"/>
        <end position="178"/>
    </location>
</feature>
<evidence type="ECO:0000256" key="2">
    <source>
        <dbReference type="SAM" id="Phobius"/>
    </source>
</evidence>
<gene>
    <name evidence="3" type="ORF">GCM10023322_71900</name>
</gene>
<proteinExistence type="predicted"/>
<evidence type="ECO:0000313" key="3">
    <source>
        <dbReference type="EMBL" id="GAA5198446.1"/>
    </source>
</evidence>
<dbReference type="Proteomes" id="UP001501570">
    <property type="component" value="Unassembled WGS sequence"/>
</dbReference>
<keyword evidence="2" id="KW-1133">Transmembrane helix</keyword>
<evidence type="ECO:0000313" key="4">
    <source>
        <dbReference type="Proteomes" id="UP001501570"/>
    </source>
</evidence>
<keyword evidence="2" id="KW-0812">Transmembrane</keyword>
<keyword evidence="2" id="KW-0472">Membrane</keyword>
<name>A0ABP9SNK9_9ACTN</name>
<protein>
    <submittedName>
        <fullName evidence="3">Uncharacterized protein</fullName>
    </submittedName>
</protein>
<feature type="compositionally biased region" description="Basic and acidic residues" evidence="1">
    <location>
        <begin position="139"/>
        <end position="148"/>
    </location>
</feature>
<feature type="transmembrane region" description="Helical" evidence="2">
    <location>
        <begin position="20"/>
        <end position="40"/>
    </location>
</feature>
<feature type="transmembrane region" description="Helical" evidence="2">
    <location>
        <begin position="46"/>
        <end position="64"/>
    </location>
</feature>
<dbReference type="EMBL" id="BAABJQ010000033">
    <property type="protein sequence ID" value="GAA5198446.1"/>
    <property type="molecule type" value="Genomic_DNA"/>
</dbReference>
<comment type="caution">
    <text evidence="3">The sequence shown here is derived from an EMBL/GenBank/DDBJ whole genome shotgun (WGS) entry which is preliminary data.</text>
</comment>
<evidence type="ECO:0000256" key="1">
    <source>
        <dbReference type="SAM" id="MobiDB-lite"/>
    </source>
</evidence>
<feature type="region of interest" description="Disordered" evidence="1">
    <location>
        <begin position="120"/>
        <end position="178"/>
    </location>
</feature>
<sequence>MADVDRQVIEFATSQVSRGAWIVAAVSVVFYTGGAVVFFATPSHRGLGAVWAMVAAGWLVALVTRGGGRWVRRGRPVRVGPAGLEVPGVDGVPVAIDWADLASADIVGEPLSPRLVVVPTSPGRLRPAPDPWATRGRIAGRDLPDRRSPRPGPVAPRPTARRVDRAPARGDRPAARGG</sequence>
<organism evidence="3 4">
    <name type="scientific">Rugosimonospora acidiphila</name>
    <dbReference type="NCBI Taxonomy" id="556531"/>
    <lineage>
        <taxon>Bacteria</taxon>
        <taxon>Bacillati</taxon>
        <taxon>Actinomycetota</taxon>
        <taxon>Actinomycetes</taxon>
        <taxon>Micromonosporales</taxon>
        <taxon>Micromonosporaceae</taxon>
        <taxon>Rugosimonospora</taxon>
    </lineage>
</organism>
<keyword evidence="4" id="KW-1185">Reference proteome</keyword>
<accession>A0ABP9SNK9</accession>
<reference evidence="4" key="1">
    <citation type="journal article" date="2019" name="Int. J. Syst. Evol. Microbiol.">
        <title>The Global Catalogue of Microorganisms (GCM) 10K type strain sequencing project: providing services to taxonomists for standard genome sequencing and annotation.</title>
        <authorList>
            <consortium name="The Broad Institute Genomics Platform"/>
            <consortium name="The Broad Institute Genome Sequencing Center for Infectious Disease"/>
            <person name="Wu L."/>
            <person name="Ma J."/>
        </authorList>
    </citation>
    <scope>NUCLEOTIDE SEQUENCE [LARGE SCALE GENOMIC DNA]</scope>
    <source>
        <strain evidence="4">JCM 18304</strain>
    </source>
</reference>